<keyword evidence="2" id="KW-1185">Reference proteome</keyword>
<sequence>MKHIICVGACYLDTILTVPKFPTEDSKLRATKLTRRLGGNCPNTLSVLEQFIDESIELHFLAVLPSEHSGATKFIRDSYSKVQIDPSCIYRVAYDESPSSYIFQNGETNSRTIVNYNELPEMTKEEFVHQAHLLSVSKEAVEGWYHFEGRIPDIILHGIKYLRASLPGFKISVEAEKPGREGLQELASAADAVFFSRSWAEGHNYSSAKECLTAQATLTLPDALLCCTWGSAGAVALQKSGDGTEVWQSVNAWTMKTREVRDTIGAGDTFIAGMLFALSHHGENWSLKQKLEFANELAGRKVIQEGFADLAGQMGLNTKLPWYTPKLA</sequence>
<gene>
    <name evidence="1" type="ORF">BDR25DRAFT_212814</name>
</gene>
<protein>
    <submittedName>
        <fullName evidence="1">Ribokinase-like protein</fullName>
    </submittedName>
</protein>
<dbReference type="Proteomes" id="UP000799755">
    <property type="component" value="Unassembled WGS sequence"/>
</dbReference>
<accession>A0ACB6R7G9</accession>
<comment type="caution">
    <text evidence="1">The sequence shown here is derived from an EMBL/GenBank/DDBJ whole genome shotgun (WGS) entry which is preliminary data.</text>
</comment>
<evidence type="ECO:0000313" key="2">
    <source>
        <dbReference type="Proteomes" id="UP000799755"/>
    </source>
</evidence>
<organism evidence="1 2">
    <name type="scientific">Lindgomyces ingoldianus</name>
    <dbReference type="NCBI Taxonomy" id="673940"/>
    <lineage>
        <taxon>Eukaryota</taxon>
        <taxon>Fungi</taxon>
        <taxon>Dikarya</taxon>
        <taxon>Ascomycota</taxon>
        <taxon>Pezizomycotina</taxon>
        <taxon>Dothideomycetes</taxon>
        <taxon>Pleosporomycetidae</taxon>
        <taxon>Pleosporales</taxon>
        <taxon>Lindgomycetaceae</taxon>
        <taxon>Lindgomyces</taxon>
    </lineage>
</organism>
<proteinExistence type="predicted"/>
<reference evidence="1" key="1">
    <citation type="journal article" date="2020" name="Stud. Mycol.">
        <title>101 Dothideomycetes genomes: a test case for predicting lifestyles and emergence of pathogens.</title>
        <authorList>
            <person name="Haridas S."/>
            <person name="Albert R."/>
            <person name="Binder M."/>
            <person name="Bloem J."/>
            <person name="Labutti K."/>
            <person name="Salamov A."/>
            <person name="Andreopoulos B."/>
            <person name="Baker S."/>
            <person name="Barry K."/>
            <person name="Bills G."/>
            <person name="Bluhm B."/>
            <person name="Cannon C."/>
            <person name="Castanera R."/>
            <person name="Culley D."/>
            <person name="Daum C."/>
            <person name="Ezra D."/>
            <person name="Gonzalez J."/>
            <person name="Henrissat B."/>
            <person name="Kuo A."/>
            <person name="Liang C."/>
            <person name="Lipzen A."/>
            <person name="Lutzoni F."/>
            <person name="Magnuson J."/>
            <person name="Mondo S."/>
            <person name="Nolan M."/>
            <person name="Ohm R."/>
            <person name="Pangilinan J."/>
            <person name="Park H.-J."/>
            <person name="Ramirez L."/>
            <person name="Alfaro M."/>
            <person name="Sun H."/>
            <person name="Tritt A."/>
            <person name="Yoshinaga Y."/>
            <person name="Zwiers L.-H."/>
            <person name="Turgeon B."/>
            <person name="Goodwin S."/>
            <person name="Spatafora J."/>
            <person name="Crous P."/>
            <person name="Grigoriev I."/>
        </authorList>
    </citation>
    <scope>NUCLEOTIDE SEQUENCE</scope>
    <source>
        <strain evidence="1">ATCC 200398</strain>
    </source>
</reference>
<evidence type="ECO:0000313" key="1">
    <source>
        <dbReference type="EMBL" id="KAF2475126.1"/>
    </source>
</evidence>
<dbReference type="EMBL" id="MU003496">
    <property type="protein sequence ID" value="KAF2475126.1"/>
    <property type="molecule type" value="Genomic_DNA"/>
</dbReference>
<name>A0ACB6R7G9_9PLEO</name>